<protein>
    <submittedName>
        <fullName evidence="4">Leader peptidase (Prepilin peptidase)/N-methyltransferase</fullName>
        <ecNumber evidence="4">2.1.1.-</ecNumber>
        <ecNumber evidence="4">3.4.23.43</ecNumber>
    </submittedName>
</protein>
<keyword evidence="2" id="KW-0472">Membrane</keyword>
<sequence length="213" mass="22133">MIALVAGGAAAGGAVGWFAAPHAWRFLPEQARARRAARLAPRLAVASATAAVWALLAWRIGLVPELPAFLYLGTVGTLLAAVDLAVRRLPDLLVLPSYPIGTGLLMVATLVAAEFWPLVGALAGAVALWAAYAVQRLFAARSIGRGDVKLAGVLGLYLGWLGSGAWLLGLVAGFFFGGLFGIALIALRKATRKTEIPFGPFMLLGALFAIAMS</sequence>
<dbReference type="GO" id="GO:0004190">
    <property type="term" value="F:aspartic-type endopeptidase activity"/>
    <property type="evidence" value="ECO:0007669"/>
    <property type="project" value="UniProtKB-EC"/>
</dbReference>
<keyword evidence="2" id="KW-1133">Transmembrane helix</keyword>
<dbReference type="RefSeq" id="WP_179842126.1">
    <property type="nucleotide sequence ID" value="NZ_BAAASW010000005.1"/>
</dbReference>
<dbReference type="Pfam" id="PF01478">
    <property type="entry name" value="Peptidase_A24"/>
    <property type="match status" value="1"/>
</dbReference>
<accession>A0A7Y9EBA0</accession>
<keyword evidence="2" id="KW-0812">Transmembrane</keyword>
<reference evidence="4 5" key="1">
    <citation type="submission" date="2020-07" db="EMBL/GenBank/DDBJ databases">
        <title>Sequencing the genomes of 1000 actinobacteria strains.</title>
        <authorList>
            <person name="Klenk H.-P."/>
        </authorList>
    </citation>
    <scope>NUCLEOTIDE SEQUENCE [LARGE SCALE GENOMIC DNA]</scope>
    <source>
        <strain evidence="4 5">DSM 40398</strain>
    </source>
</reference>
<feature type="transmembrane region" description="Helical" evidence="2">
    <location>
        <begin position="6"/>
        <end position="27"/>
    </location>
</feature>
<dbReference type="EC" id="3.4.23.43" evidence="4"/>
<keyword evidence="5" id="KW-1185">Reference proteome</keyword>
<feature type="transmembrane region" description="Helical" evidence="2">
    <location>
        <begin position="168"/>
        <end position="187"/>
    </location>
</feature>
<organism evidence="4 5">
    <name type="scientific">Actinomadura luteofluorescens</name>
    <dbReference type="NCBI Taxonomy" id="46163"/>
    <lineage>
        <taxon>Bacteria</taxon>
        <taxon>Bacillati</taxon>
        <taxon>Actinomycetota</taxon>
        <taxon>Actinomycetes</taxon>
        <taxon>Streptosporangiales</taxon>
        <taxon>Thermomonosporaceae</taxon>
        <taxon>Actinomadura</taxon>
    </lineage>
</organism>
<feature type="transmembrane region" description="Helical" evidence="2">
    <location>
        <begin position="194"/>
        <end position="212"/>
    </location>
</feature>
<evidence type="ECO:0000256" key="1">
    <source>
        <dbReference type="ARBA" id="ARBA00005801"/>
    </source>
</evidence>
<comment type="caution">
    <text evidence="4">The sequence shown here is derived from an EMBL/GenBank/DDBJ whole genome shotgun (WGS) entry which is preliminary data.</text>
</comment>
<evidence type="ECO:0000313" key="5">
    <source>
        <dbReference type="Proteomes" id="UP000529783"/>
    </source>
</evidence>
<dbReference type="Gene3D" id="1.20.120.1220">
    <property type="match status" value="1"/>
</dbReference>
<proteinExistence type="inferred from homology"/>
<feature type="domain" description="Prepilin type IV endopeptidase peptidase" evidence="3">
    <location>
        <begin position="74"/>
        <end position="182"/>
    </location>
</feature>
<dbReference type="EMBL" id="JACCBA010000001">
    <property type="protein sequence ID" value="NYD44564.1"/>
    <property type="molecule type" value="Genomic_DNA"/>
</dbReference>
<dbReference type="PANTHER" id="PTHR30487">
    <property type="entry name" value="TYPE 4 PREPILIN-LIKE PROTEINS LEADER PEPTIDE-PROCESSING ENZYME"/>
    <property type="match status" value="1"/>
</dbReference>
<dbReference type="GO" id="GO:0032259">
    <property type="term" value="P:methylation"/>
    <property type="evidence" value="ECO:0007669"/>
    <property type="project" value="UniProtKB-KW"/>
</dbReference>
<dbReference type="Proteomes" id="UP000529783">
    <property type="component" value="Unassembled WGS sequence"/>
</dbReference>
<name>A0A7Y9EBA0_9ACTN</name>
<feature type="transmembrane region" description="Helical" evidence="2">
    <location>
        <begin position="39"/>
        <end position="60"/>
    </location>
</feature>
<feature type="transmembrane region" description="Helical" evidence="2">
    <location>
        <begin position="93"/>
        <end position="112"/>
    </location>
</feature>
<dbReference type="GO" id="GO:0008168">
    <property type="term" value="F:methyltransferase activity"/>
    <property type="evidence" value="ECO:0007669"/>
    <property type="project" value="UniProtKB-KW"/>
</dbReference>
<feature type="transmembrane region" description="Helical" evidence="2">
    <location>
        <begin position="118"/>
        <end position="134"/>
    </location>
</feature>
<dbReference type="PANTHER" id="PTHR30487:SF0">
    <property type="entry name" value="PREPILIN LEADER PEPTIDASE_N-METHYLTRANSFERASE-RELATED"/>
    <property type="match status" value="1"/>
</dbReference>
<evidence type="ECO:0000259" key="3">
    <source>
        <dbReference type="Pfam" id="PF01478"/>
    </source>
</evidence>
<dbReference type="GO" id="GO:0005886">
    <property type="term" value="C:plasma membrane"/>
    <property type="evidence" value="ECO:0007669"/>
    <property type="project" value="TreeGrafter"/>
</dbReference>
<dbReference type="GO" id="GO:0006465">
    <property type="term" value="P:signal peptide processing"/>
    <property type="evidence" value="ECO:0007669"/>
    <property type="project" value="TreeGrafter"/>
</dbReference>
<keyword evidence="4" id="KW-0489">Methyltransferase</keyword>
<dbReference type="InterPro" id="IPR050882">
    <property type="entry name" value="Prepilin_peptidase/N-MTase"/>
</dbReference>
<evidence type="ECO:0000256" key="2">
    <source>
        <dbReference type="SAM" id="Phobius"/>
    </source>
</evidence>
<keyword evidence="4" id="KW-0808">Transferase</keyword>
<dbReference type="EC" id="2.1.1.-" evidence="4"/>
<dbReference type="InterPro" id="IPR000045">
    <property type="entry name" value="Prepilin_IV_endopep_pep"/>
</dbReference>
<evidence type="ECO:0000313" key="4">
    <source>
        <dbReference type="EMBL" id="NYD44564.1"/>
    </source>
</evidence>
<dbReference type="AlphaFoldDB" id="A0A7Y9EBA0"/>
<comment type="similarity">
    <text evidence="1">Belongs to the peptidase A24 family.</text>
</comment>
<keyword evidence="4" id="KW-0378">Hydrolase</keyword>
<gene>
    <name evidence="4" type="ORF">BJY14_000547</name>
</gene>